<reference evidence="5" key="1">
    <citation type="submission" date="2012-12" db="EMBL/GenBank/DDBJ databases">
        <authorList>
            <person name="Hellsten U."/>
            <person name="Grimwood J."/>
            <person name="Chapman J.A."/>
            <person name="Shapiro H."/>
            <person name="Aerts A."/>
            <person name="Otillar R.P."/>
            <person name="Terry A.Y."/>
            <person name="Boore J.L."/>
            <person name="Simakov O."/>
            <person name="Marletaz F."/>
            <person name="Cho S.-J."/>
            <person name="Edsinger-Gonzales E."/>
            <person name="Havlak P."/>
            <person name="Kuo D.-H."/>
            <person name="Larsson T."/>
            <person name="Lv J."/>
            <person name="Arendt D."/>
            <person name="Savage R."/>
            <person name="Osoegawa K."/>
            <person name="de Jong P."/>
            <person name="Lindberg D.R."/>
            <person name="Seaver E.C."/>
            <person name="Weisblat D.A."/>
            <person name="Putnam N.H."/>
            <person name="Grigoriev I.V."/>
            <person name="Rokhsar D.S."/>
        </authorList>
    </citation>
    <scope>NUCLEOTIDE SEQUENCE</scope>
</reference>
<reference evidence="4" key="3">
    <citation type="submission" date="2015-06" db="UniProtKB">
        <authorList>
            <consortium name="EnsemblMetazoa"/>
        </authorList>
    </citation>
    <scope>IDENTIFICATION</scope>
</reference>
<name>T1EVF2_HELRO</name>
<dbReference type="AlphaFoldDB" id="T1EVF2"/>
<proteinExistence type="predicted"/>
<reference evidence="3 5" key="2">
    <citation type="journal article" date="2013" name="Nature">
        <title>Insights into bilaterian evolution from three spiralian genomes.</title>
        <authorList>
            <person name="Simakov O."/>
            <person name="Marletaz F."/>
            <person name="Cho S.J."/>
            <person name="Edsinger-Gonzales E."/>
            <person name="Havlak P."/>
            <person name="Hellsten U."/>
            <person name="Kuo D.H."/>
            <person name="Larsson T."/>
            <person name="Lv J."/>
            <person name="Arendt D."/>
            <person name="Savage R."/>
            <person name="Osoegawa K."/>
            <person name="de Jong P."/>
            <person name="Grimwood J."/>
            <person name="Chapman J.A."/>
            <person name="Shapiro H."/>
            <person name="Aerts A."/>
            <person name="Otillar R.P."/>
            <person name="Terry A.Y."/>
            <person name="Boore J.L."/>
            <person name="Grigoriev I.V."/>
            <person name="Lindberg D.R."/>
            <person name="Seaver E.C."/>
            <person name="Weisblat D.A."/>
            <person name="Putnam N.H."/>
            <person name="Rokhsar D.S."/>
        </authorList>
    </citation>
    <scope>NUCLEOTIDE SEQUENCE</scope>
</reference>
<dbReference type="GO" id="GO:0051298">
    <property type="term" value="P:centrosome duplication"/>
    <property type="evidence" value="ECO:0007669"/>
    <property type="project" value="InterPro"/>
</dbReference>
<dbReference type="EnsemblMetazoa" id="HelroT164446">
    <property type="protein sequence ID" value="HelroP164446"/>
    <property type="gene ID" value="HelroG164446"/>
</dbReference>
<dbReference type="OrthoDB" id="67059at2759"/>
<dbReference type="GeneID" id="20200552"/>
<dbReference type="Pfam" id="PF22067">
    <property type="entry name" value="Cep192_D3"/>
    <property type="match status" value="1"/>
</dbReference>
<dbReference type="PANTHER" id="PTHR16029">
    <property type="entry name" value="CENTROSOMAL PROTEIN OF 192 KDA"/>
    <property type="match status" value="1"/>
</dbReference>
<dbReference type="GO" id="GO:0071539">
    <property type="term" value="P:protein localization to centrosome"/>
    <property type="evidence" value="ECO:0007669"/>
    <property type="project" value="InterPro"/>
</dbReference>
<evidence type="ECO:0000313" key="3">
    <source>
        <dbReference type="EMBL" id="ESN94582.1"/>
    </source>
</evidence>
<evidence type="ECO:0000313" key="4">
    <source>
        <dbReference type="EnsemblMetazoa" id="HelroP164446"/>
    </source>
</evidence>
<keyword evidence="5" id="KW-1185">Reference proteome</keyword>
<dbReference type="HOGENOM" id="CLU_427170_0_0_1"/>
<evidence type="ECO:0000256" key="1">
    <source>
        <dbReference type="SAM" id="MobiDB-lite"/>
    </source>
</evidence>
<dbReference type="GO" id="GO:0090222">
    <property type="term" value="P:centrosome-templated microtubule nucleation"/>
    <property type="evidence" value="ECO:0007669"/>
    <property type="project" value="InterPro"/>
</dbReference>
<dbReference type="InterPro" id="IPR039103">
    <property type="entry name" value="Spd-2/CEP192"/>
</dbReference>
<dbReference type="KEGG" id="hro:HELRODRAFT_164446"/>
<feature type="domain" description="Cep192-like" evidence="2">
    <location>
        <begin position="207"/>
        <end position="292"/>
    </location>
</feature>
<organism evidence="4 5">
    <name type="scientific">Helobdella robusta</name>
    <name type="common">Californian leech</name>
    <dbReference type="NCBI Taxonomy" id="6412"/>
    <lineage>
        <taxon>Eukaryota</taxon>
        <taxon>Metazoa</taxon>
        <taxon>Spiralia</taxon>
        <taxon>Lophotrochozoa</taxon>
        <taxon>Annelida</taxon>
        <taxon>Clitellata</taxon>
        <taxon>Hirudinea</taxon>
        <taxon>Rhynchobdellida</taxon>
        <taxon>Glossiphoniidae</taxon>
        <taxon>Helobdella</taxon>
    </lineage>
</organism>
<evidence type="ECO:0000313" key="5">
    <source>
        <dbReference type="Proteomes" id="UP000015101"/>
    </source>
</evidence>
<dbReference type="CTD" id="20200552"/>
<dbReference type="EMBL" id="KB097571">
    <property type="protein sequence ID" value="ESN94582.1"/>
    <property type="molecule type" value="Genomic_DNA"/>
</dbReference>
<protein>
    <recommendedName>
        <fullName evidence="2">Cep192-like domain-containing protein</fullName>
    </recommendedName>
</protein>
<dbReference type="RefSeq" id="XP_009027631.1">
    <property type="nucleotide sequence ID" value="XM_009029383.1"/>
</dbReference>
<accession>T1EVF2</accession>
<gene>
    <name evidence="4" type="primary">20200552</name>
    <name evidence="3" type="ORF">HELRODRAFT_164446</name>
</gene>
<dbReference type="PANTHER" id="PTHR16029:SF11">
    <property type="entry name" value="CENTROSOMAL PROTEIN OF 192 KDA"/>
    <property type="match status" value="1"/>
</dbReference>
<dbReference type="Proteomes" id="UP000015101">
    <property type="component" value="Unassembled WGS sequence"/>
</dbReference>
<evidence type="ECO:0000259" key="2">
    <source>
        <dbReference type="Pfam" id="PF22067"/>
    </source>
</evidence>
<dbReference type="InterPro" id="IPR054089">
    <property type="entry name" value="Cep192-like_D3"/>
</dbReference>
<dbReference type="InParanoid" id="T1EVF2"/>
<dbReference type="STRING" id="6412.T1EVF2"/>
<sequence length="641" mass="70699">MSMLDFGSLHWARKKALPIVISNKGRSAVPIKAFITMLSQPRLKSQLNNNYEDVDSNCNEEQQSNFFFVKFDGDQTNADFVISDSTSFLLQPPPPDHHQPLPTTLAKEGKELMSCWDVGGNDDESIDSVKLMVMFRAPQEPKDGEEMNRTVSLTGMLHVETGRQSSCFSHFGKKLLKGLAGLARLRTNLMVVFAVHALHLVSKRNDPSPSAIVKILNCGSIFVDVSLEVPPSTKKYFNLTPCNLMIEPGGLSEVKVTFDAKDAGWNTKIECPISIFVEPDGPGYEIPVVAEVQKRGGSTEVLMCNRAAIMWTPPAVGLSAAGLSAVEVSAVEVSAASKQVLSLYNTTDDILKAVLEIKGSASFLMVMSNGRKEKETRSRAIVIEPKHEFSVVLKFAGQESKSYAAMLIIRVADVQKYIVPLFAYAGKSRIVLEDLPIDQNSSYITTATATITAATTITASSSDSGRQDENKLVVRTCSIRSSQSQKLNVTDGVLSAVLRLYFGDEINRQLHIRILGKKRIGTLNQQSEEEPTSSSSWSLMNSVRSMNFAESFPDEETLKPVEQKAAAELASLQLFNDNISVATLILPQYLQQLLMHFTMPSEQQILLRHLLQGQQQHQQQHQQLSSLQESQHQSHALSRLG</sequence>
<feature type="region of interest" description="Disordered" evidence="1">
    <location>
        <begin position="617"/>
        <end position="641"/>
    </location>
</feature>
<dbReference type="EMBL" id="AMQM01001664">
    <property type="status" value="NOT_ANNOTATED_CDS"/>
    <property type="molecule type" value="Genomic_DNA"/>
</dbReference>